<name>A0A944GXU7_9BACI</name>
<feature type="transmembrane region" description="Helical" evidence="2">
    <location>
        <begin position="147"/>
        <end position="170"/>
    </location>
</feature>
<keyword evidence="2" id="KW-0472">Membrane</keyword>
<dbReference type="EMBL" id="QTKX01000001">
    <property type="protein sequence ID" value="MBS8265075.1"/>
    <property type="molecule type" value="Genomic_DNA"/>
</dbReference>
<dbReference type="GO" id="GO:0042834">
    <property type="term" value="F:peptidoglycan binding"/>
    <property type="evidence" value="ECO:0007669"/>
    <property type="project" value="InterPro"/>
</dbReference>
<protein>
    <recommendedName>
        <fullName evidence="5">SPOR domain-containing protein</fullName>
    </recommendedName>
</protein>
<evidence type="ECO:0000313" key="4">
    <source>
        <dbReference type="Proteomes" id="UP000761411"/>
    </source>
</evidence>
<dbReference type="Proteomes" id="UP000761411">
    <property type="component" value="Unassembled WGS sequence"/>
</dbReference>
<organism evidence="3 4">
    <name type="scientific">Mesobacillus boroniphilus</name>
    <dbReference type="NCBI Taxonomy" id="308892"/>
    <lineage>
        <taxon>Bacteria</taxon>
        <taxon>Bacillati</taxon>
        <taxon>Bacillota</taxon>
        <taxon>Bacilli</taxon>
        <taxon>Bacillales</taxon>
        <taxon>Bacillaceae</taxon>
        <taxon>Mesobacillus</taxon>
    </lineage>
</organism>
<evidence type="ECO:0000256" key="2">
    <source>
        <dbReference type="SAM" id="Phobius"/>
    </source>
</evidence>
<dbReference type="AlphaFoldDB" id="A0A944GXU7"/>
<evidence type="ECO:0000313" key="3">
    <source>
        <dbReference type="EMBL" id="MBS8265075.1"/>
    </source>
</evidence>
<gene>
    <name evidence="3" type="ORF">DYI25_11535</name>
</gene>
<dbReference type="SUPFAM" id="SSF110997">
    <property type="entry name" value="Sporulation related repeat"/>
    <property type="match status" value="1"/>
</dbReference>
<reference evidence="3 4" key="1">
    <citation type="journal article" date="2021" name="Microorganisms">
        <title>Bacterial Dimethylsulfoniopropionate Biosynthesis in the East China Sea.</title>
        <authorList>
            <person name="Liu J."/>
            <person name="Zhang Y."/>
            <person name="Liu J."/>
            <person name="Zhong H."/>
            <person name="Williams B.T."/>
            <person name="Zheng Y."/>
            <person name="Curson A.R.J."/>
            <person name="Sun C."/>
            <person name="Sun H."/>
            <person name="Song D."/>
            <person name="Wagner Mackenzie B."/>
            <person name="Bermejo Martinez A."/>
            <person name="Todd J.D."/>
            <person name="Zhang X.H."/>
        </authorList>
    </citation>
    <scope>NUCLEOTIDE SEQUENCE [LARGE SCALE GENOMIC DNA]</scope>
    <source>
        <strain evidence="3 4">ESS08</strain>
    </source>
</reference>
<feature type="region of interest" description="Disordered" evidence="1">
    <location>
        <begin position="1"/>
        <end position="65"/>
    </location>
</feature>
<keyword evidence="4" id="KW-1185">Reference proteome</keyword>
<sequence length="386" mass="41855">MKPNTNGQGEVQALDKQGKSITIKINGKDRPVQVDNKNQNIGSIKKPIQEEPIEKGKYDKEKSSSYQINDIRGDRSKVYPLEKDAALNETAAAQEQAEESFDWILPDPVDEEIIKEYKITPKQEKKQKKKSIGISVWNTKTKRNNRLYTTIILNVLFAVLLGTAFGVTFLKFLPSEPNTAAPAVTQPKAGPTAESPAGGNESLDLQSIPAFIIQNGIFTTEAAAKERVNLLDGQGVTAELFPVNGKFAVYLATAGSIEAAKQQAEALEAKGVEVFAKPFEIAGGTAAGLTAAESEFLQQAPEIYTILMSGAAAASEEVKKAENYQAMISKIEDKSLKDPTVLKAKASMERAGAAFMSYQKTKDANQLAEMEKSLLAFLSAYQSLGK</sequence>
<dbReference type="InterPro" id="IPR036680">
    <property type="entry name" value="SPOR-like_sf"/>
</dbReference>
<keyword evidence="2" id="KW-1133">Transmembrane helix</keyword>
<comment type="caution">
    <text evidence="3">The sequence shown here is derived from an EMBL/GenBank/DDBJ whole genome shotgun (WGS) entry which is preliminary data.</text>
</comment>
<feature type="compositionally biased region" description="Basic and acidic residues" evidence="1">
    <location>
        <begin position="47"/>
        <end position="63"/>
    </location>
</feature>
<evidence type="ECO:0008006" key="5">
    <source>
        <dbReference type="Google" id="ProtNLM"/>
    </source>
</evidence>
<evidence type="ECO:0000256" key="1">
    <source>
        <dbReference type="SAM" id="MobiDB-lite"/>
    </source>
</evidence>
<proteinExistence type="predicted"/>
<accession>A0A944GXU7</accession>
<feature type="region of interest" description="Disordered" evidence="1">
    <location>
        <begin position="181"/>
        <end position="200"/>
    </location>
</feature>
<keyword evidence="2" id="KW-0812">Transmembrane</keyword>